<evidence type="ECO:0000256" key="20">
    <source>
        <dbReference type="ARBA" id="ARBA00048097"/>
    </source>
</evidence>
<keyword evidence="12" id="KW-0472">Membrane</keyword>
<feature type="binding site" evidence="26">
    <location>
        <position position="284"/>
    </location>
    <ligand>
        <name>Zn(2+)</name>
        <dbReference type="ChEBI" id="CHEBI:29105"/>
        <label>2</label>
    </ligand>
</feature>
<comment type="catalytic activity">
    <reaction evidence="22">
        <text>phosphoethanolamine + H2O = ethanolamine + phosphate</text>
        <dbReference type="Rhea" id="RHEA:16089"/>
        <dbReference type="ChEBI" id="CHEBI:15377"/>
        <dbReference type="ChEBI" id="CHEBI:43474"/>
        <dbReference type="ChEBI" id="CHEBI:57603"/>
        <dbReference type="ChEBI" id="CHEBI:58190"/>
    </reaction>
    <physiologicalReaction direction="left-to-right" evidence="22">
        <dbReference type="Rhea" id="RHEA:16090"/>
    </physiologicalReaction>
</comment>
<comment type="catalytic activity">
    <reaction evidence="20">
        <text>diphosphate + H2O = 2 phosphate + H(+)</text>
        <dbReference type="Rhea" id="RHEA:24576"/>
        <dbReference type="ChEBI" id="CHEBI:15377"/>
        <dbReference type="ChEBI" id="CHEBI:15378"/>
        <dbReference type="ChEBI" id="CHEBI:33019"/>
        <dbReference type="ChEBI" id="CHEBI:43474"/>
    </reaction>
    <physiologicalReaction direction="left-to-right" evidence="20">
        <dbReference type="Rhea" id="RHEA:24577"/>
    </physiologicalReaction>
</comment>
<evidence type="ECO:0000256" key="4">
    <source>
        <dbReference type="ARBA" id="ARBA00012647"/>
    </source>
</evidence>
<evidence type="ECO:0000256" key="14">
    <source>
        <dbReference type="ARBA" id="ARBA00023288"/>
    </source>
</evidence>
<protein>
    <recommendedName>
        <fullName evidence="18">Alkaline phosphatase, tissue-nonspecific isozyme</fullName>
        <ecNumber evidence="4">3.1.3.1</ecNumber>
    </recommendedName>
    <alternativeName>
        <fullName evidence="19">Phosphoamidase</fullName>
    </alternativeName>
</protein>
<keyword evidence="6" id="KW-0091">Biomineralization</keyword>
<proteinExistence type="evidence at transcript level"/>
<evidence type="ECO:0000256" key="27">
    <source>
        <dbReference type="RuleBase" id="RU003946"/>
    </source>
</evidence>
<dbReference type="GO" id="GO:0005886">
    <property type="term" value="C:plasma membrane"/>
    <property type="evidence" value="ECO:0007669"/>
    <property type="project" value="UniProtKB-SubCell"/>
</dbReference>
<comment type="subcellular location">
    <subcellularLocation>
        <location evidence="1">Cell membrane</location>
        <topology evidence="1">Lipid-anchor</topology>
        <topology evidence="1">GPI-anchor</topology>
    </subcellularLocation>
    <subcellularLocation>
        <location evidence="17">Extracellular vesicle membrane</location>
        <topology evidence="17">Lipid-anchor</topology>
        <topology evidence="17">GPI-anchor</topology>
    </subcellularLocation>
</comment>
<dbReference type="SMART" id="SM00098">
    <property type="entry name" value="alkPPc"/>
    <property type="match status" value="1"/>
</dbReference>
<feature type="binding site" evidence="26">
    <location>
        <position position="275"/>
    </location>
    <ligand>
        <name>Mg(2+)</name>
        <dbReference type="ChEBI" id="CHEBI:18420"/>
    </ligand>
</feature>
<keyword evidence="7" id="KW-0336">GPI-anchor</keyword>
<evidence type="ECO:0000256" key="12">
    <source>
        <dbReference type="ARBA" id="ARBA00023136"/>
    </source>
</evidence>
<comment type="catalytic activity">
    <reaction evidence="24">
        <text>ADP + H2O = AMP + phosphate + H(+)</text>
        <dbReference type="Rhea" id="RHEA:61436"/>
        <dbReference type="ChEBI" id="CHEBI:15377"/>
        <dbReference type="ChEBI" id="CHEBI:15378"/>
        <dbReference type="ChEBI" id="CHEBI:43474"/>
        <dbReference type="ChEBI" id="CHEBI:456215"/>
        <dbReference type="ChEBI" id="CHEBI:456216"/>
    </reaction>
    <physiologicalReaction direction="left-to-right" evidence="24">
        <dbReference type="Rhea" id="RHEA:61437"/>
    </physiologicalReaction>
</comment>
<dbReference type="EC" id="3.1.3.1" evidence="4"/>
<feature type="binding site" evidence="26">
    <location>
        <position position="321"/>
    </location>
    <ligand>
        <name>Zn(2+)</name>
        <dbReference type="ChEBI" id="CHEBI:29105"/>
        <label>2</label>
    </ligand>
</feature>
<evidence type="ECO:0000256" key="18">
    <source>
        <dbReference type="ARBA" id="ARBA00040525"/>
    </source>
</evidence>
<dbReference type="PANTHER" id="PTHR11596">
    <property type="entry name" value="ALKALINE PHOSPHATASE"/>
    <property type="match status" value="1"/>
</dbReference>
<comment type="catalytic activity">
    <reaction evidence="23">
        <text>pyridoxal 5'-phosphate + H2O = pyridoxal + phosphate</text>
        <dbReference type="Rhea" id="RHEA:20533"/>
        <dbReference type="ChEBI" id="CHEBI:15377"/>
        <dbReference type="ChEBI" id="CHEBI:17310"/>
        <dbReference type="ChEBI" id="CHEBI:43474"/>
        <dbReference type="ChEBI" id="CHEBI:597326"/>
    </reaction>
    <physiologicalReaction direction="left-to-right" evidence="23">
        <dbReference type="Rhea" id="RHEA:20534"/>
    </physiologicalReaction>
</comment>
<feature type="binding site" evidence="26">
    <location>
        <position position="110"/>
    </location>
    <ligand>
        <name>Mg(2+)</name>
        <dbReference type="ChEBI" id="CHEBI:18420"/>
    </ligand>
</feature>
<dbReference type="Gene3D" id="3.40.720.10">
    <property type="entry name" value="Alkaline Phosphatase, subunit A"/>
    <property type="match status" value="1"/>
</dbReference>
<keyword evidence="14" id="KW-0449">Lipoprotein</keyword>
<evidence type="ECO:0000256" key="6">
    <source>
        <dbReference type="ARBA" id="ARBA00022591"/>
    </source>
</evidence>
<dbReference type="PANTHER" id="PTHR11596:SF74">
    <property type="entry name" value="ALKALINE PHOSPHATASE, TISSUE-NONSPECIFIC ISOZYME"/>
    <property type="match status" value="1"/>
</dbReference>
<evidence type="ECO:0000256" key="21">
    <source>
        <dbReference type="ARBA" id="ARBA00048778"/>
    </source>
</evidence>
<keyword evidence="11 26" id="KW-0460">Magnesium</keyword>
<evidence type="ECO:0000256" key="9">
    <source>
        <dbReference type="ARBA" id="ARBA00022801"/>
    </source>
</evidence>
<keyword evidence="5" id="KW-1003">Cell membrane</keyword>
<dbReference type="SUPFAM" id="SSF53649">
    <property type="entry name" value="Alkaline phosphatase-like"/>
    <property type="match status" value="1"/>
</dbReference>
<evidence type="ECO:0000256" key="3">
    <source>
        <dbReference type="ARBA" id="ARBA00011738"/>
    </source>
</evidence>
<dbReference type="EMBL" id="JX162646">
    <property type="protein sequence ID" value="AGH32534.1"/>
    <property type="molecule type" value="mRNA"/>
</dbReference>
<evidence type="ECO:0000256" key="5">
    <source>
        <dbReference type="ARBA" id="ARBA00022475"/>
    </source>
</evidence>
<comment type="subunit">
    <text evidence="3">Homodimer.</text>
</comment>
<feature type="binding site" evidence="26">
    <location>
        <position position="280"/>
    </location>
    <ligand>
        <name>Zn(2+)</name>
        <dbReference type="ChEBI" id="CHEBI:29105"/>
        <label>2</label>
    </ligand>
</feature>
<evidence type="ECO:0000256" key="2">
    <source>
        <dbReference type="ARBA" id="ARBA00005984"/>
    </source>
</evidence>
<evidence type="ECO:0000256" key="13">
    <source>
        <dbReference type="ARBA" id="ARBA00023180"/>
    </source>
</evidence>
<comment type="cofactor">
    <cofactor evidence="26">
        <name>Zn(2+)</name>
        <dbReference type="ChEBI" id="CHEBI:29105"/>
    </cofactor>
    <text evidence="26">Binds 2 Zn(2+) ions.</text>
</comment>
<dbReference type="InterPro" id="IPR001952">
    <property type="entry name" value="Alkaline_phosphatase"/>
</dbReference>
<evidence type="ECO:0000256" key="22">
    <source>
        <dbReference type="ARBA" id="ARBA00048929"/>
    </source>
</evidence>
<dbReference type="InterPro" id="IPR017850">
    <property type="entry name" value="Alkaline_phosphatase_core_sf"/>
</dbReference>
<feature type="active site" description="Phosphoserine intermediate" evidence="25">
    <location>
        <position position="49"/>
    </location>
</feature>
<comment type="catalytic activity">
    <reaction evidence="16">
        <text>AMP + H2O = adenosine + phosphate</text>
        <dbReference type="Rhea" id="RHEA:29375"/>
        <dbReference type="ChEBI" id="CHEBI:15377"/>
        <dbReference type="ChEBI" id="CHEBI:16335"/>
        <dbReference type="ChEBI" id="CHEBI:43474"/>
        <dbReference type="ChEBI" id="CHEBI:456215"/>
    </reaction>
    <physiologicalReaction direction="left-to-right" evidence="16">
        <dbReference type="Rhea" id="RHEA:29376"/>
    </physiologicalReaction>
</comment>
<dbReference type="PRINTS" id="PR00113">
    <property type="entry name" value="ALKPHPHTASE"/>
</dbReference>
<evidence type="ECO:0000256" key="15">
    <source>
        <dbReference type="ARBA" id="ARBA00036105"/>
    </source>
</evidence>
<evidence type="ECO:0000256" key="24">
    <source>
        <dbReference type="ARBA" id="ARBA00049526"/>
    </source>
</evidence>
<evidence type="ECO:0000256" key="23">
    <source>
        <dbReference type="ARBA" id="ARBA00049444"/>
    </source>
</evidence>
<evidence type="ECO:0000256" key="26">
    <source>
        <dbReference type="PIRSR" id="PIRSR601952-2"/>
    </source>
</evidence>
<evidence type="ECO:0000256" key="1">
    <source>
        <dbReference type="ARBA" id="ARBA00004609"/>
    </source>
</evidence>
<comment type="catalytic activity">
    <reaction evidence="15">
        <text>a phosphate monoester + H2O = an alcohol + phosphate</text>
        <dbReference type="Rhea" id="RHEA:15017"/>
        <dbReference type="ChEBI" id="CHEBI:15377"/>
        <dbReference type="ChEBI" id="CHEBI:30879"/>
        <dbReference type="ChEBI" id="CHEBI:43474"/>
        <dbReference type="ChEBI" id="CHEBI:67140"/>
        <dbReference type="EC" id="3.1.3.1"/>
    </reaction>
    <physiologicalReaction direction="left-to-right" evidence="15">
        <dbReference type="Rhea" id="RHEA:15018"/>
    </physiologicalReaction>
</comment>
<evidence type="ECO:0000256" key="8">
    <source>
        <dbReference type="ARBA" id="ARBA00022723"/>
    </source>
</evidence>
<dbReference type="GO" id="GO:0004035">
    <property type="term" value="F:alkaline phosphatase activity"/>
    <property type="evidence" value="ECO:0007669"/>
    <property type="project" value="UniProtKB-EC"/>
</dbReference>
<feature type="binding site" evidence="26">
    <location>
        <position position="322"/>
    </location>
    <ligand>
        <name>Zn(2+)</name>
        <dbReference type="ChEBI" id="CHEBI:29105"/>
        <label>2</label>
    </ligand>
</feature>
<comment type="catalytic activity">
    <reaction evidence="21">
        <text>ATP + H2O = ADP + phosphate + H(+)</text>
        <dbReference type="Rhea" id="RHEA:13065"/>
        <dbReference type="ChEBI" id="CHEBI:15377"/>
        <dbReference type="ChEBI" id="CHEBI:15378"/>
        <dbReference type="ChEBI" id="CHEBI:30616"/>
        <dbReference type="ChEBI" id="CHEBI:43474"/>
        <dbReference type="ChEBI" id="CHEBI:456216"/>
    </reaction>
    <physiologicalReaction direction="left-to-right" evidence="21">
        <dbReference type="Rhea" id="RHEA:13066"/>
    </physiologicalReaction>
</comment>
<evidence type="ECO:0000256" key="19">
    <source>
        <dbReference type="ARBA" id="ARBA00042603"/>
    </source>
</evidence>
<feature type="binding site" evidence="26">
    <location>
        <position position="112"/>
    </location>
    <ligand>
        <name>Mg(2+)</name>
        <dbReference type="ChEBI" id="CHEBI:18420"/>
    </ligand>
</feature>
<evidence type="ECO:0000256" key="10">
    <source>
        <dbReference type="ARBA" id="ARBA00022833"/>
    </source>
</evidence>
<reference evidence="28" key="1">
    <citation type="submission" date="2012-06" db="EMBL/GenBank/DDBJ databases">
        <title>Molecular cloning and expression of alkaline phosphatase from Zhikong Scallop Chlamys farreri.</title>
        <authorList>
            <person name="Wang X."/>
            <person name="Feng Z."/>
        </authorList>
    </citation>
    <scope>NUCLEOTIDE SEQUENCE</scope>
</reference>
<accession>A0A0A6ZD31</accession>
<evidence type="ECO:0000256" key="16">
    <source>
        <dbReference type="ARBA" id="ARBA00036923"/>
    </source>
</evidence>
<comment type="similarity">
    <text evidence="2 27">Belongs to the alkaline phosphatase family.</text>
</comment>
<evidence type="ECO:0000256" key="11">
    <source>
        <dbReference type="ARBA" id="ARBA00022842"/>
    </source>
</evidence>
<keyword evidence="8 26" id="KW-0479">Metal-binding</keyword>
<name>A0A0A6ZD31_AZUFA</name>
<dbReference type="CDD" id="cd16012">
    <property type="entry name" value="ALP"/>
    <property type="match status" value="1"/>
</dbReference>
<sequence>MGISTVTSARILKGQLQGRTGEEGQLAWDKFPNVALSRTYNQDHTTPDSAGTGTQYLCGVKSNLGMLGMEARVKRGDCEASKDAHVSSIYNWSMDKGKSVGLVTTTRVTHATPAAGYAKVADRYWEGDAAMNNVSVKGDCKDIALQLVEDNQDIKVIMGGGRWFFAPNNTVDPEHRDMTVNGRQDGRNLIQEWIKDKQQKNRTHRYVWNDADFKSVDPAKTEYLLGLFEASHMQYEVDRLTNYEVAGEPSLAEMTHKAIQVLQRNQDKGFFLLVEGGRIDHAHHENQPERALHDVLAMEKAVETAMDLTSEKDTLIVVTADHSHTFVLSGYPTRGNPILGLMDGVNGNNLMAQDGKPYTTLQYTNGPGAVEMESLLHHSPYTGRANLTNTDTSSKDYRAQSAVPLLYETHAGEDVGIYARGPMSHLFHGVHEQHYIPHAMAFASCVGDYRDDSYCAASVPNWSSVRQTNDPQTSLNGANMLSGLWIQICTMVVVTALQIS</sequence>
<keyword evidence="9" id="KW-0378">Hydrolase</keyword>
<dbReference type="FunFam" id="3.40.720.10:FF:000008">
    <property type="entry name" value="Alkaline phosphatase"/>
    <property type="match status" value="1"/>
</dbReference>
<dbReference type="AlphaFoldDB" id="A0A0A6ZD31"/>
<organism evidence="28">
    <name type="scientific">Azumapecten farreri</name>
    <name type="common">Farrer's scallop</name>
    <name type="synonym">Chlamys farreri</name>
    <dbReference type="NCBI Taxonomy" id="106299"/>
    <lineage>
        <taxon>Eukaryota</taxon>
        <taxon>Metazoa</taxon>
        <taxon>Spiralia</taxon>
        <taxon>Lophotrochozoa</taxon>
        <taxon>Mollusca</taxon>
        <taxon>Bivalvia</taxon>
        <taxon>Autobranchia</taxon>
        <taxon>Pteriomorphia</taxon>
        <taxon>Pectinida</taxon>
        <taxon>Pectinoidea</taxon>
        <taxon>Pectinidae</taxon>
        <taxon>Azumapecten</taxon>
    </lineage>
</organism>
<dbReference type="Pfam" id="PF00245">
    <property type="entry name" value="Alk_phosphatase"/>
    <property type="match status" value="1"/>
</dbReference>
<dbReference type="GO" id="GO:0031214">
    <property type="term" value="P:biomineral tissue development"/>
    <property type="evidence" value="ECO:0007669"/>
    <property type="project" value="UniProtKB-KW"/>
</dbReference>
<evidence type="ECO:0000313" key="28">
    <source>
        <dbReference type="EMBL" id="AGH32534.1"/>
    </source>
</evidence>
<comment type="cofactor">
    <cofactor evidence="26">
        <name>Mg(2+)</name>
        <dbReference type="ChEBI" id="CHEBI:18420"/>
    </cofactor>
    <text evidence="26">Binds 1 Mg(2+) ion.</text>
</comment>
<keyword evidence="10 26" id="KW-0862">Zinc</keyword>
<feature type="binding site" evidence="26">
    <location>
        <position position="410"/>
    </location>
    <ligand>
        <name>Zn(2+)</name>
        <dbReference type="ChEBI" id="CHEBI:29105"/>
        <label>2</label>
    </ligand>
</feature>
<keyword evidence="13" id="KW-0325">Glycoprotein</keyword>
<dbReference type="GO" id="GO:0098552">
    <property type="term" value="C:side of membrane"/>
    <property type="evidence" value="ECO:0007669"/>
    <property type="project" value="UniProtKB-KW"/>
</dbReference>
<dbReference type="GO" id="GO:0046872">
    <property type="term" value="F:metal ion binding"/>
    <property type="evidence" value="ECO:0007669"/>
    <property type="project" value="UniProtKB-KW"/>
</dbReference>
<evidence type="ECO:0000256" key="7">
    <source>
        <dbReference type="ARBA" id="ARBA00022622"/>
    </source>
</evidence>
<evidence type="ECO:0000256" key="25">
    <source>
        <dbReference type="PIRSR" id="PIRSR601952-1"/>
    </source>
</evidence>
<evidence type="ECO:0000256" key="17">
    <source>
        <dbReference type="ARBA" id="ARBA00037828"/>
    </source>
</evidence>